<evidence type="ECO:0000256" key="1">
    <source>
        <dbReference type="SAM" id="Phobius"/>
    </source>
</evidence>
<comment type="caution">
    <text evidence="2">The sequence shown here is derived from an EMBL/GenBank/DDBJ whole genome shotgun (WGS) entry which is preliminary data.</text>
</comment>
<dbReference type="EMBL" id="JAHRHJ020000002">
    <property type="protein sequence ID" value="KAH9324523.1"/>
    <property type="molecule type" value="Genomic_DNA"/>
</dbReference>
<accession>A0AA38GMD5</accession>
<keyword evidence="1" id="KW-0812">Transmembrane</keyword>
<proteinExistence type="predicted"/>
<keyword evidence="1" id="KW-1133">Transmembrane helix</keyword>
<gene>
    <name evidence="2" type="ORF">KI387_004701</name>
</gene>
<protein>
    <submittedName>
        <fullName evidence="2">Uncharacterized protein</fullName>
    </submittedName>
</protein>
<dbReference type="AlphaFoldDB" id="A0AA38GMD5"/>
<reference evidence="2 3" key="1">
    <citation type="journal article" date="2021" name="Nat. Plants">
        <title>The Taxus genome provides insights into paclitaxel biosynthesis.</title>
        <authorList>
            <person name="Xiong X."/>
            <person name="Gou J."/>
            <person name="Liao Q."/>
            <person name="Li Y."/>
            <person name="Zhou Q."/>
            <person name="Bi G."/>
            <person name="Li C."/>
            <person name="Du R."/>
            <person name="Wang X."/>
            <person name="Sun T."/>
            <person name="Guo L."/>
            <person name="Liang H."/>
            <person name="Lu P."/>
            <person name="Wu Y."/>
            <person name="Zhang Z."/>
            <person name="Ro D.K."/>
            <person name="Shang Y."/>
            <person name="Huang S."/>
            <person name="Yan J."/>
        </authorList>
    </citation>
    <scope>NUCLEOTIDE SEQUENCE [LARGE SCALE GENOMIC DNA]</scope>
    <source>
        <strain evidence="2">Ta-2019</strain>
    </source>
</reference>
<feature type="non-terminal residue" evidence="2">
    <location>
        <position position="1"/>
    </location>
</feature>
<dbReference type="Proteomes" id="UP000824469">
    <property type="component" value="Unassembled WGS sequence"/>
</dbReference>
<keyword evidence="1" id="KW-0472">Membrane</keyword>
<name>A0AA38GMD5_TAXCH</name>
<evidence type="ECO:0000313" key="3">
    <source>
        <dbReference type="Proteomes" id="UP000824469"/>
    </source>
</evidence>
<feature type="transmembrane region" description="Helical" evidence="1">
    <location>
        <begin position="152"/>
        <end position="170"/>
    </location>
</feature>
<evidence type="ECO:0000313" key="2">
    <source>
        <dbReference type="EMBL" id="KAH9324523.1"/>
    </source>
</evidence>
<organism evidence="2 3">
    <name type="scientific">Taxus chinensis</name>
    <name type="common">Chinese yew</name>
    <name type="synonym">Taxus wallichiana var. chinensis</name>
    <dbReference type="NCBI Taxonomy" id="29808"/>
    <lineage>
        <taxon>Eukaryota</taxon>
        <taxon>Viridiplantae</taxon>
        <taxon>Streptophyta</taxon>
        <taxon>Embryophyta</taxon>
        <taxon>Tracheophyta</taxon>
        <taxon>Spermatophyta</taxon>
        <taxon>Pinopsida</taxon>
        <taxon>Pinidae</taxon>
        <taxon>Conifers II</taxon>
        <taxon>Cupressales</taxon>
        <taxon>Taxaceae</taxon>
        <taxon>Taxus</taxon>
    </lineage>
</organism>
<keyword evidence="3" id="KW-1185">Reference proteome</keyword>
<sequence>KFLGVDPRTESYDHTTYARILVDMDMMTDFLATMELKVRDLTWIQNLDYEGVPFRFQTCFAPGHLASDCHIIKKQFKGQISWWKDFNLDNLTVYADEDKSISKVSDNHLESLVVEQDKTIAENKRKAGGEIPPPDYNTKVVGAFVKAPSSPLVLWFLLVKTLKLVFMFSWMRMLILISRKVGSW</sequence>